<proteinExistence type="predicted"/>
<organism evidence="2 3">
    <name type="scientific">Perca flavescens</name>
    <name type="common">American yellow perch</name>
    <name type="synonym">Morone flavescens</name>
    <dbReference type="NCBI Taxonomy" id="8167"/>
    <lineage>
        <taxon>Eukaryota</taxon>
        <taxon>Metazoa</taxon>
        <taxon>Chordata</taxon>
        <taxon>Craniata</taxon>
        <taxon>Vertebrata</taxon>
        <taxon>Euteleostomi</taxon>
        <taxon>Actinopterygii</taxon>
        <taxon>Neopterygii</taxon>
        <taxon>Teleostei</taxon>
        <taxon>Neoteleostei</taxon>
        <taxon>Acanthomorphata</taxon>
        <taxon>Eupercaria</taxon>
        <taxon>Perciformes</taxon>
        <taxon>Percoidei</taxon>
        <taxon>Percidae</taxon>
        <taxon>Percinae</taxon>
        <taxon>Perca</taxon>
    </lineage>
</organism>
<dbReference type="Proteomes" id="UP000295070">
    <property type="component" value="Chromosome 4"/>
</dbReference>
<feature type="region of interest" description="Disordered" evidence="1">
    <location>
        <begin position="136"/>
        <end position="158"/>
    </location>
</feature>
<keyword evidence="3" id="KW-1185">Reference proteome</keyword>
<comment type="caution">
    <text evidence="2">The sequence shown here is derived from an EMBL/GenBank/DDBJ whole genome shotgun (WGS) entry which is preliminary data.</text>
</comment>
<dbReference type="AlphaFoldDB" id="A0A484DG68"/>
<evidence type="ECO:0000313" key="3">
    <source>
        <dbReference type="Proteomes" id="UP000295070"/>
    </source>
</evidence>
<feature type="compositionally biased region" description="Basic and acidic residues" evidence="1">
    <location>
        <begin position="8"/>
        <end position="20"/>
    </location>
</feature>
<evidence type="ECO:0000313" key="2">
    <source>
        <dbReference type="EMBL" id="TDH14479.1"/>
    </source>
</evidence>
<reference evidence="2 3" key="1">
    <citation type="submission" date="2019-01" db="EMBL/GenBank/DDBJ databases">
        <title>A chromosome-scale genome assembly of the yellow perch, Perca flavescens.</title>
        <authorList>
            <person name="Feron R."/>
            <person name="Morvezen R."/>
            <person name="Bestin A."/>
            <person name="Haffray P."/>
            <person name="Klopp C."/>
            <person name="Zahm M."/>
            <person name="Cabau C."/>
            <person name="Roques C."/>
            <person name="Donnadieu C."/>
            <person name="Bouchez O."/>
            <person name="Christie M."/>
            <person name="Larson W."/>
            <person name="Guiguen Y."/>
        </authorList>
    </citation>
    <scope>NUCLEOTIDE SEQUENCE [LARGE SCALE GENOMIC DNA]</scope>
    <source>
        <strain evidence="2">YP-PL-M2</strain>
        <tissue evidence="2">Blood</tissue>
    </source>
</reference>
<feature type="region of interest" description="Disordered" evidence="1">
    <location>
        <begin position="1"/>
        <end position="20"/>
    </location>
</feature>
<evidence type="ECO:0000256" key="1">
    <source>
        <dbReference type="SAM" id="MobiDB-lite"/>
    </source>
</evidence>
<sequence length="158" mass="18254">MTLSSISRPDRMEEEKLHVSSRESSRVTCLQVLPSYLLAGLGMVTAGMLLDRLQASRCPSVSPSHSSQPWTDVPACFPLIKMKKSDQAHAEHQHSGEEKERELWREKEEKERQHRRAEKKMLAFWMSLSHKTRTLFRPRKRPGFQRSTSAVRLLKSEA</sequence>
<accession>A0A484DG68</accession>
<protein>
    <submittedName>
        <fullName evidence="2">Uncharacterized protein</fullName>
    </submittedName>
</protein>
<dbReference type="EMBL" id="SCKG01000004">
    <property type="protein sequence ID" value="TDH14479.1"/>
    <property type="molecule type" value="Genomic_DNA"/>
</dbReference>
<name>A0A484DG68_PERFV</name>
<feature type="compositionally biased region" description="Basic and acidic residues" evidence="1">
    <location>
        <begin position="84"/>
        <end position="112"/>
    </location>
</feature>
<feature type="region of interest" description="Disordered" evidence="1">
    <location>
        <begin position="84"/>
        <end position="116"/>
    </location>
</feature>
<gene>
    <name evidence="2" type="ORF">EPR50_G00044470</name>
</gene>